<evidence type="ECO:0000256" key="1">
    <source>
        <dbReference type="SAM" id="MobiDB-lite"/>
    </source>
</evidence>
<accession>A0ABD0YRI1</accession>
<evidence type="ECO:0000313" key="2">
    <source>
        <dbReference type="EMBL" id="KAL1138551.1"/>
    </source>
</evidence>
<organism evidence="2 3">
    <name type="scientific">Ranatra chinensis</name>
    <dbReference type="NCBI Taxonomy" id="642074"/>
    <lineage>
        <taxon>Eukaryota</taxon>
        <taxon>Metazoa</taxon>
        <taxon>Ecdysozoa</taxon>
        <taxon>Arthropoda</taxon>
        <taxon>Hexapoda</taxon>
        <taxon>Insecta</taxon>
        <taxon>Pterygota</taxon>
        <taxon>Neoptera</taxon>
        <taxon>Paraneoptera</taxon>
        <taxon>Hemiptera</taxon>
        <taxon>Heteroptera</taxon>
        <taxon>Panheteroptera</taxon>
        <taxon>Nepomorpha</taxon>
        <taxon>Nepidae</taxon>
        <taxon>Ranatrinae</taxon>
        <taxon>Ranatra</taxon>
    </lineage>
</organism>
<protein>
    <submittedName>
        <fullName evidence="2">Uncharacterized protein</fullName>
    </submittedName>
</protein>
<proteinExistence type="predicted"/>
<dbReference type="AlphaFoldDB" id="A0ABD0YRI1"/>
<reference evidence="2 3" key="1">
    <citation type="submission" date="2024-07" db="EMBL/GenBank/DDBJ databases">
        <title>Chromosome-level genome assembly of the water stick insect Ranatra chinensis (Heteroptera: Nepidae).</title>
        <authorList>
            <person name="Liu X."/>
        </authorList>
    </citation>
    <scope>NUCLEOTIDE SEQUENCE [LARGE SCALE GENOMIC DNA]</scope>
    <source>
        <strain evidence="2">Cailab_2021Rc</strain>
        <tissue evidence="2">Muscle</tissue>
    </source>
</reference>
<dbReference type="EMBL" id="JBFDAA010000003">
    <property type="protein sequence ID" value="KAL1138551.1"/>
    <property type="molecule type" value="Genomic_DNA"/>
</dbReference>
<gene>
    <name evidence="2" type="ORF">AAG570_008614</name>
</gene>
<comment type="caution">
    <text evidence="2">The sequence shown here is derived from an EMBL/GenBank/DDBJ whole genome shotgun (WGS) entry which is preliminary data.</text>
</comment>
<name>A0ABD0YRI1_9HEMI</name>
<sequence length="278" mass="30544">MTNSRNRLGSTKYYQLGVGESTGGGKWVGPRGSRGCPDKIGGGPPGRGPRRHPQSTPVVQDISSAMVWRAALLVSLFASSWTISVPRPPTTESPPPTFEPQVWLNFEGEVLDFLLVFGTDLLGKELGLPDLRILDASLSGVVVDKLYEARISSTPVLKGYGFNEFSIDAGLDFHMRLHVNNFTTGELSFPGTITVFDVRAKVKLIVIDLFRPTCKTRVRPTALSFGQILLITGGNKIILDEKSGTRSLLQESVLEYLNDNLFHILDDVLSYDSYVCNR</sequence>
<evidence type="ECO:0000313" key="3">
    <source>
        <dbReference type="Proteomes" id="UP001558652"/>
    </source>
</evidence>
<feature type="region of interest" description="Disordered" evidence="1">
    <location>
        <begin position="24"/>
        <end position="56"/>
    </location>
</feature>
<dbReference type="Proteomes" id="UP001558652">
    <property type="component" value="Unassembled WGS sequence"/>
</dbReference>
<keyword evidence="3" id="KW-1185">Reference proteome</keyword>